<dbReference type="Proteomes" id="UP000019118">
    <property type="component" value="Unassembled WGS sequence"/>
</dbReference>
<dbReference type="InterPro" id="IPR000435">
    <property type="entry name" value="Tektins"/>
</dbReference>
<keyword evidence="7" id="KW-1185">Reference proteome</keyword>
<feature type="compositionally biased region" description="Polar residues" evidence="5">
    <location>
        <begin position="179"/>
        <end position="191"/>
    </location>
</feature>
<dbReference type="PANTHER" id="PTHR19960">
    <property type="entry name" value="TEKTIN"/>
    <property type="match status" value="1"/>
</dbReference>
<evidence type="ECO:0000256" key="3">
    <source>
        <dbReference type="ARBA" id="ARBA00022490"/>
    </source>
</evidence>
<dbReference type="PRINTS" id="PR00511">
    <property type="entry name" value="TEKTIN"/>
</dbReference>
<dbReference type="Pfam" id="PF03148">
    <property type="entry name" value="Tektin"/>
    <property type="match status" value="1"/>
</dbReference>
<evidence type="ECO:0000313" key="7">
    <source>
        <dbReference type="Proteomes" id="UP000019118"/>
    </source>
</evidence>
<protein>
    <recommendedName>
        <fullName evidence="8">Tektin</fullName>
    </recommendedName>
</protein>
<accession>A0AAR5Q0H1</accession>
<sequence length="626" mass="70589">MAEYPPRSCGPCPYLAQFGSNPPKSSDFLAQNTVPEPQVKYQQNTEQEYNLGVPKGYQSPNIHEPPTKASNIDYEPKESNFFNREEALMRHDLGGMPPWARAATERCCLNRTTGQEENKAKIDCEVFNKEGDIKPLRGILKNSTTTDPASNCCCPNSSALPAYQAIKATTEAKEEDSRLPTTSTTANQGSYQPVEGVSGKNPQQQIARMHATAGRQDPEHPENQELGSRVPVPNAIRPIPQENPACYLPKPEDSIMAQKIADMGPVGPWATGKADWGSLGGLTGTRPVVDKYSITRYSEGEWRAHNKEILDNTKTEQHRANLIDWNGRQCLEQTQADVDKNQEDNTRRLNQREMEIMRWKCELERAIALAAEEISFMEEQRRRLKQAAAVLQMPESIAGECLDRRTGRLDSELVRDDVEDELIKEVALCSEIRDIFSRTLKDVEMQLLEDHTAKQRLEYDWSDKRVAHELDALNSSLNTRSTILMFKPGAVTFPENQSTPEYWEHFTKETLLAGEATRQRSVALRGTLDAILVQTRLDNRLQRPRVENCRDPPHFGLVEEVNTIGDNVTVFQAQLGQAEASQEQMIIIRNVLEREIMLKKKTLEIDRDQIGAVRSHYPSATALSGH</sequence>
<dbReference type="GO" id="GO:0060271">
    <property type="term" value="P:cilium assembly"/>
    <property type="evidence" value="ECO:0007669"/>
    <property type="project" value="TreeGrafter"/>
</dbReference>
<dbReference type="EnsemblMetazoa" id="XM_019911027.1">
    <property type="protein sequence ID" value="XP_019766586.1"/>
    <property type="gene ID" value="LOC109542000"/>
</dbReference>
<comment type="similarity">
    <text evidence="2">Belongs to the tektin family.</text>
</comment>
<evidence type="ECO:0000256" key="1">
    <source>
        <dbReference type="ARBA" id="ARBA00004496"/>
    </source>
</evidence>
<dbReference type="GO" id="GO:0005634">
    <property type="term" value="C:nucleus"/>
    <property type="evidence" value="ECO:0007669"/>
    <property type="project" value="TreeGrafter"/>
</dbReference>
<evidence type="ECO:0000256" key="5">
    <source>
        <dbReference type="SAM" id="MobiDB-lite"/>
    </source>
</evidence>
<evidence type="ECO:0000256" key="4">
    <source>
        <dbReference type="ARBA" id="ARBA00023054"/>
    </source>
</evidence>
<reference evidence="7" key="1">
    <citation type="journal article" date="2013" name="Genome Biol.">
        <title>Draft genome of the mountain pine beetle, Dendroctonus ponderosae Hopkins, a major forest pest.</title>
        <authorList>
            <person name="Keeling C.I."/>
            <person name="Yuen M.M."/>
            <person name="Liao N.Y."/>
            <person name="Docking T.R."/>
            <person name="Chan S.K."/>
            <person name="Taylor G.A."/>
            <person name="Palmquist D.L."/>
            <person name="Jackman S.D."/>
            <person name="Nguyen A."/>
            <person name="Li M."/>
            <person name="Henderson H."/>
            <person name="Janes J.K."/>
            <person name="Zhao Y."/>
            <person name="Pandoh P."/>
            <person name="Moore R."/>
            <person name="Sperling F.A."/>
            <person name="Huber D.P."/>
            <person name="Birol I."/>
            <person name="Jones S.J."/>
            <person name="Bohlmann J."/>
        </authorList>
    </citation>
    <scope>NUCLEOTIDE SEQUENCE</scope>
</reference>
<dbReference type="GO" id="GO:0005737">
    <property type="term" value="C:cytoplasm"/>
    <property type="evidence" value="ECO:0007669"/>
    <property type="project" value="UniProtKB-SubCell"/>
</dbReference>
<evidence type="ECO:0000313" key="6">
    <source>
        <dbReference type="EnsemblMetazoa" id="XP_019766586.1"/>
    </source>
</evidence>
<dbReference type="GO" id="GO:0005929">
    <property type="term" value="C:cilium"/>
    <property type="evidence" value="ECO:0007669"/>
    <property type="project" value="UniProtKB-ARBA"/>
</dbReference>
<keyword evidence="4" id="KW-0175">Coiled coil</keyword>
<dbReference type="InterPro" id="IPR048256">
    <property type="entry name" value="Tektin-like"/>
</dbReference>
<organism evidence="6 7">
    <name type="scientific">Dendroctonus ponderosae</name>
    <name type="common">Mountain pine beetle</name>
    <dbReference type="NCBI Taxonomy" id="77166"/>
    <lineage>
        <taxon>Eukaryota</taxon>
        <taxon>Metazoa</taxon>
        <taxon>Ecdysozoa</taxon>
        <taxon>Arthropoda</taxon>
        <taxon>Hexapoda</taxon>
        <taxon>Insecta</taxon>
        <taxon>Pterygota</taxon>
        <taxon>Neoptera</taxon>
        <taxon>Endopterygota</taxon>
        <taxon>Coleoptera</taxon>
        <taxon>Polyphaga</taxon>
        <taxon>Cucujiformia</taxon>
        <taxon>Curculionidae</taxon>
        <taxon>Scolytinae</taxon>
        <taxon>Dendroctonus</taxon>
    </lineage>
</organism>
<reference evidence="6" key="2">
    <citation type="submission" date="2024-08" db="UniProtKB">
        <authorList>
            <consortium name="EnsemblMetazoa"/>
        </authorList>
    </citation>
    <scope>IDENTIFICATION</scope>
</reference>
<dbReference type="GO" id="GO:0015630">
    <property type="term" value="C:microtubule cytoskeleton"/>
    <property type="evidence" value="ECO:0007669"/>
    <property type="project" value="TreeGrafter"/>
</dbReference>
<proteinExistence type="inferred from homology"/>
<comment type="subcellular location">
    <subcellularLocation>
        <location evidence="1">Cytoplasm</location>
    </subcellularLocation>
</comment>
<evidence type="ECO:0008006" key="8">
    <source>
        <dbReference type="Google" id="ProtNLM"/>
    </source>
</evidence>
<feature type="region of interest" description="Disordered" evidence="5">
    <location>
        <begin position="170"/>
        <end position="238"/>
    </location>
</feature>
<evidence type="ECO:0000256" key="2">
    <source>
        <dbReference type="ARBA" id="ARBA00007209"/>
    </source>
</evidence>
<dbReference type="AlphaFoldDB" id="A0AAR5Q0H1"/>
<dbReference type="PANTHER" id="PTHR19960:SF12">
    <property type="entry name" value="TEKTIN-4"/>
    <property type="match status" value="1"/>
</dbReference>
<name>A0AAR5Q0H1_DENPD</name>
<keyword evidence="3" id="KW-0963">Cytoplasm</keyword>
<dbReference type="GO" id="GO:0060294">
    <property type="term" value="P:cilium movement involved in cell motility"/>
    <property type="evidence" value="ECO:0007669"/>
    <property type="project" value="InterPro"/>
</dbReference>